<dbReference type="Proteomes" id="UP000478636">
    <property type="component" value="Unassembled WGS sequence"/>
</dbReference>
<comment type="caution">
    <text evidence="1">The sequence shown here is derived from an EMBL/GenBank/DDBJ whole genome shotgun (WGS) entry which is preliminary data.</text>
</comment>
<evidence type="ECO:0000313" key="1">
    <source>
        <dbReference type="EMBL" id="MWN20668.1"/>
    </source>
</evidence>
<gene>
    <name evidence="1" type="ORF">GQS40_01695</name>
</gene>
<proteinExistence type="predicted"/>
<dbReference type="AlphaFoldDB" id="A0A6L7A9F6"/>
<name>A0A6L7A9F6_LEULA</name>
<accession>A0A6L7A9F6</accession>
<sequence>MKKSWHIWYKIKKPFISRVTGDIIRKQFNIRMEQLGYTKVRTRSHQTAKATDNPVWSWENLDLKPYFDD</sequence>
<dbReference type="EMBL" id="WSZI01000009">
    <property type="protein sequence ID" value="MWN20668.1"/>
    <property type="molecule type" value="Genomic_DNA"/>
</dbReference>
<organism evidence="1 2">
    <name type="scientific">Leuconostoc lactis</name>
    <dbReference type="NCBI Taxonomy" id="1246"/>
    <lineage>
        <taxon>Bacteria</taxon>
        <taxon>Bacillati</taxon>
        <taxon>Bacillota</taxon>
        <taxon>Bacilli</taxon>
        <taxon>Lactobacillales</taxon>
        <taxon>Lactobacillaceae</taxon>
        <taxon>Leuconostoc</taxon>
    </lineage>
</organism>
<protein>
    <submittedName>
        <fullName evidence="1">Uncharacterized protein</fullName>
    </submittedName>
</protein>
<reference evidence="1 2" key="1">
    <citation type="submission" date="2019-12" db="EMBL/GenBank/DDBJ databases">
        <title>Complete genome sequence of Leuconostoc lactis strain AVN1 provides insights into metabolic potential.</title>
        <authorList>
            <person name="Besrour N."/>
            <person name="Najjari A."/>
            <person name="Fhoula I."/>
            <person name="Jaballah S."/>
            <person name="Klibi N."/>
            <person name="Ouzari H.I."/>
        </authorList>
    </citation>
    <scope>NUCLEOTIDE SEQUENCE [LARGE SCALE GENOMIC DNA]</scope>
    <source>
        <strain evidence="1 2">AVN1</strain>
    </source>
</reference>
<evidence type="ECO:0000313" key="2">
    <source>
        <dbReference type="Proteomes" id="UP000478636"/>
    </source>
</evidence>